<dbReference type="GO" id="GO:1904669">
    <property type="term" value="P:ATP export"/>
    <property type="evidence" value="ECO:0007669"/>
    <property type="project" value="UniProtKB-ARBA"/>
</dbReference>
<keyword evidence="4 9" id="KW-0812">Transmembrane</keyword>
<dbReference type="Proteomes" id="UP000261360">
    <property type="component" value="Unplaced"/>
</dbReference>
<dbReference type="GO" id="GO:0016020">
    <property type="term" value="C:membrane"/>
    <property type="evidence" value="ECO:0007669"/>
    <property type="project" value="UniProtKB-SubCell"/>
</dbReference>
<dbReference type="GO" id="GO:0034220">
    <property type="term" value="P:monoatomic ion transmembrane transport"/>
    <property type="evidence" value="ECO:0007669"/>
    <property type="project" value="UniProtKB-KW"/>
</dbReference>
<keyword evidence="5 9" id="KW-1133">Transmembrane helix</keyword>
<organism evidence="10 11">
    <name type="scientific">Seriola lalandi dorsalis</name>
    <dbReference type="NCBI Taxonomy" id="1841481"/>
    <lineage>
        <taxon>Eukaryota</taxon>
        <taxon>Metazoa</taxon>
        <taxon>Chordata</taxon>
        <taxon>Craniata</taxon>
        <taxon>Vertebrata</taxon>
        <taxon>Euteleostomi</taxon>
        <taxon>Actinopterygii</taxon>
        <taxon>Neopterygii</taxon>
        <taxon>Teleostei</taxon>
        <taxon>Neoteleostei</taxon>
        <taxon>Acanthomorphata</taxon>
        <taxon>Carangaria</taxon>
        <taxon>Carangiformes</taxon>
        <taxon>Carangidae</taxon>
        <taxon>Seriola</taxon>
    </lineage>
</organism>
<evidence type="ECO:0000256" key="1">
    <source>
        <dbReference type="ARBA" id="ARBA00004141"/>
    </source>
</evidence>
<dbReference type="Ensembl" id="ENSSLDT00000010125.1">
    <property type="protein sequence ID" value="ENSSLDP00000009776.1"/>
    <property type="gene ID" value="ENSSLDG00000007788.1"/>
</dbReference>
<reference evidence="10" key="1">
    <citation type="submission" date="2025-08" db="UniProtKB">
        <authorList>
            <consortium name="Ensembl"/>
        </authorList>
    </citation>
    <scope>IDENTIFICATION</scope>
</reference>
<evidence type="ECO:0000313" key="11">
    <source>
        <dbReference type="Proteomes" id="UP000261360"/>
    </source>
</evidence>
<dbReference type="Pfam" id="PF14798">
    <property type="entry name" value="Ca_hom_mod"/>
    <property type="match status" value="1"/>
</dbReference>
<evidence type="ECO:0000256" key="8">
    <source>
        <dbReference type="ARBA" id="ARBA00023303"/>
    </source>
</evidence>
<comment type="similarity">
    <text evidence="2">Belongs to the CALHM family.</text>
</comment>
<keyword evidence="3" id="KW-0813">Transport</keyword>
<feature type="transmembrane region" description="Helical" evidence="9">
    <location>
        <begin position="48"/>
        <end position="67"/>
    </location>
</feature>
<evidence type="ECO:0000256" key="3">
    <source>
        <dbReference type="ARBA" id="ARBA00022448"/>
    </source>
</evidence>
<name>A0A3B4X0J4_SERLL</name>
<feature type="transmembrane region" description="Helical" evidence="9">
    <location>
        <begin position="79"/>
        <end position="100"/>
    </location>
</feature>
<dbReference type="AlphaFoldDB" id="A0A3B4X0J4"/>
<reference evidence="10" key="2">
    <citation type="submission" date="2025-09" db="UniProtKB">
        <authorList>
            <consortium name="Ensembl"/>
        </authorList>
    </citation>
    <scope>IDENTIFICATION</scope>
</reference>
<accession>A0A3B4X0J4</accession>
<evidence type="ECO:0000256" key="5">
    <source>
        <dbReference type="ARBA" id="ARBA00022989"/>
    </source>
</evidence>
<keyword evidence="7 9" id="KW-0472">Membrane</keyword>
<protein>
    <submittedName>
        <fullName evidence="10">Uncharacterized protein</fullName>
    </submittedName>
</protein>
<keyword evidence="8" id="KW-0407">Ion channel</keyword>
<evidence type="ECO:0000256" key="4">
    <source>
        <dbReference type="ARBA" id="ARBA00022692"/>
    </source>
</evidence>
<evidence type="ECO:0000256" key="9">
    <source>
        <dbReference type="SAM" id="Phobius"/>
    </source>
</evidence>
<evidence type="ECO:0000256" key="2">
    <source>
        <dbReference type="ARBA" id="ARBA00008497"/>
    </source>
</evidence>
<sequence>TFNFQIKFELGQRPVVSNVIFGFLLAGVEKMLEVEFACPCNPTWNKVFVVPFFLIPAVTASLLMQLIHRCSCKDYKKMLCCFLPPIVWMALMLLDGHYMVCATTNWLGTFETADKTYLKWCAPTNMTVHSSEELLHHSHRFYILSQVRKKIQL</sequence>
<evidence type="ECO:0000256" key="6">
    <source>
        <dbReference type="ARBA" id="ARBA00023065"/>
    </source>
</evidence>
<comment type="subcellular location">
    <subcellularLocation>
        <location evidence="1">Membrane</location>
        <topology evidence="1">Multi-pass membrane protein</topology>
    </subcellularLocation>
</comment>
<keyword evidence="6" id="KW-0406">Ion transport</keyword>
<dbReference type="InterPro" id="IPR029569">
    <property type="entry name" value="CALHM"/>
</dbReference>
<proteinExistence type="inferred from homology"/>
<evidence type="ECO:0000256" key="7">
    <source>
        <dbReference type="ARBA" id="ARBA00023136"/>
    </source>
</evidence>
<evidence type="ECO:0000313" key="10">
    <source>
        <dbReference type="Ensembl" id="ENSSLDP00000009776.1"/>
    </source>
</evidence>
<dbReference type="GeneTree" id="ENSGT00610000087461"/>
<keyword evidence="11" id="KW-1185">Reference proteome</keyword>